<comment type="caution">
    <text evidence="4">The sequence shown here is derived from an EMBL/GenBank/DDBJ whole genome shotgun (WGS) entry which is preliminary data.</text>
</comment>
<dbReference type="InterPro" id="IPR051262">
    <property type="entry name" value="SMP-30/CGR1_Lactonase"/>
</dbReference>
<dbReference type="EMBL" id="JAKGCU010000041">
    <property type="protein sequence ID" value="MCF3941383.1"/>
    <property type="molecule type" value="Genomic_DNA"/>
</dbReference>
<comment type="similarity">
    <text evidence="1">Belongs to the SMP-30/CGR1 family.</text>
</comment>
<evidence type="ECO:0000256" key="1">
    <source>
        <dbReference type="ARBA" id="ARBA00008853"/>
    </source>
</evidence>
<dbReference type="Pfam" id="PF08450">
    <property type="entry name" value="SGL"/>
    <property type="match status" value="1"/>
</dbReference>
<feature type="domain" description="SMP-30/Gluconolactonase/LRE-like region" evidence="3">
    <location>
        <begin position="17"/>
        <end position="257"/>
    </location>
</feature>
<dbReference type="PANTHER" id="PTHR47572">
    <property type="entry name" value="LIPOPROTEIN-RELATED"/>
    <property type="match status" value="1"/>
</dbReference>
<sequence length="287" mass="30494">MYEHELTIFSTGHQFLEAPRWRDESLWASDFFAKTVKRFAADGSYQTVVEVEGAPSGLGFLPDGSALVVSQADKCVLKVALDGTQSMHADFSQFAGGIGNDMLVTKAGDAYVGNFGFALGEEDPKTTRLVHVDPSGKAQQVGGELLFPNGMAIQNGSVLLVAETWNHRITAFDIATDGALTNQRAWAQLDDAYHPDGIALDADGGVWFGNALTLEEDSGFYRVVEGGEITDKVSNPGAWSVACAFGGDNLDTLYMTCNTTTLEEFHVGKSSAAIATAKVGRKGAPAA</sequence>
<dbReference type="RefSeq" id="WP_235726244.1">
    <property type="nucleotide sequence ID" value="NZ_JAKGCU010000041.1"/>
</dbReference>
<evidence type="ECO:0000259" key="3">
    <source>
        <dbReference type="Pfam" id="PF08450"/>
    </source>
</evidence>
<dbReference type="PANTHER" id="PTHR47572:SF4">
    <property type="entry name" value="LACTONASE DRP35"/>
    <property type="match status" value="1"/>
</dbReference>
<dbReference type="Proteomes" id="UP001108089">
    <property type="component" value="Unassembled WGS sequence"/>
</dbReference>
<evidence type="ECO:0000256" key="2">
    <source>
        <dbReference type="ARBA" id="ARBA00022801"/>
    </source>
</evidence>
<evidence type="ECO:0000313" key="4">
    <source>
        <dbReference type="EMBL" id="MCF3941383.1"/>
    </source>
</evidence>
<dbReference type="InterPro" id="IPR011042">
    <property type="entry name" value="6-blade_b-propeller_TolB-like"/>
</dbReference>
<gene>
    <name evidence="4" type="ORF">L1892_23735</name>
</gene>
<proteinExistence type="inferred from homology"/>
<dbReference type="Gene3D" id="2.120.10.30">
    <property type="entry name" value="TolB, C-terminal domain"/>
    <property type="match status" value="1"/>
</dbReference>
<keyword evidence="5" id="KW-1185">Reference proteome</keyword>
<protein>
    <submittedName>
        <fullName evidence="4">SMP-30/gluconolactonase/LRE family protein</fullName>
    </submittedName>
</protein>
<keyword evidence="2" id="KW-0378">Hydrolase</keyword>
<accession>A0ABS9DQK0</accession>
<organism evidence="4 5">
    <name type="scientific">Gordonia tangerina</name>
    <dbReference type="NCBI Taxonomy" id="2911060"/>
    <lineage>
        <taxon>Bacteria</taxon>
        <taxon>Bacillati</taxon>
        <taxon>Actinomycetota</taxon>
        <taxon>Actinomycetes</taxon>
        <taxon>Mycobacteriales</taxon>
        <taxon>Gordoniaceae</taxon>
        <taxon>Gordonia</taxon>
    </lineage>
</organism>
<dbReference type="InterPro" id="IPR013658">
    <property type="entry name" value="SGL"/>
</dbReference>
<reference evidence="4" key="1">
    <citation type="submission" date="2022-01" db="EMBL/GenBank/DDBJ databases">
        <title>Gordonia xiamenensis sp. nov., isolated from surface seawater in Xiamen.</title>
        <authorList>
            <person name="He Y.F."/>
        </authorList>
    </citation>
    <scope>NUCLEOTIDE SEQUENCE</scope>
    <source>
        <strain evidence="4">GW1C4-4</strain>
    </source>
</reference>
<dbReference type="SUPFAM" id="SSF63829">
    <property type="entry name" value="Calcium-dependent phosphotriesterase"/>
    <property type="match status" value="1"/>
</dbReference>
<evidence type="ECO:0000313" key="5">
    <source>
        <dbReference type="Proteomes" id="UP001108089"/>
    </source>
</evidence>
<name>A0ABS9DQK0_9ACTN</name>
<dbReference type="PRINTS" id="PR01790">
    <property type="entry name" value="SMP30FAMILY"/>
</dbReference>
<dbReference type="InterPro" id="IPR005511">
    <property type="entry name" value="SMP-30"/>
</dbReference>